<feature type="transmembrane region" description="Helical" evidence="6">
    <location>
        <begin position="388"/>
        <end position="408"/>
    </location>
</feature>
<evidence type="ECO:0000256" key="6">
    <source>
        <dbReference type="SAM" id="Phobius"/>
    </source>
</evidence>
<evidence type="ECO:0000313" key="9">
    <source>
        <dbReference type="Proteomes" id="UP001189429"/>
    </source>
</evidence>
<sequence length="685" mass="76803">MDAERTSLDSSGEVASFEGLLEELDDLRARLLDQYKREIAQQPQSRTLTAAPSVRLSIAARPDIPTLLVPDSSYPSPRASQASGGEPQGTLRVSHAGVAPKSSIWSRASLSPGSPAQDQEVIKWCQSERFHLLDSWRNKVPAAKLAEFEPEPQKGRPAMSLFSHIVRQSSRLSVKLSGGPATTRLSSGPFSAVLVHPQSPLVTAWSIFSLVLIAYDTVTVPLFTFYRFERFPKAVEIMDWVARAFWTMDIPLSSATGFHTEGYVEMRPRRVFQAYLTSWFLFDLFVISADWLWVALYYQTALSAMSVMRGLRLVRVLRLLRLRWFTYLIDEVLLWLCDGVTILVRLVKLTGGLCITVHLLASIWFGLGTISSAGWVSQEPFLDSAALLAQYTMSLSWVVTQLHGTSLVRPQTLLEIQFQTLVLLIAYAFAAVFMASMVQLMMAITNAQSLQMQYICRRYLRRRRISPELSHKLQLHFGRMGNGTSLEDGHEEENRLVESLPLDLQRQLYEEVRLPLLSSTRLFRTSGICNYRLLRRLCCDVLSGVCQKPGEVVFTCGDSCSRMLVVESGTGVYTPVQATRDSASMTSTIRSSNSLTVLSEVSVSGQKTQVQRGQCLCEASLWTWWTNRGELSAEGDCTMLAVDQEGFASVVSSHESSYMATLRYASCYVLWLNERIRVLSRVSRT</sequence>
<comment type="subcellular location">
    <subcellularLocation>
        <location evidence="1">Membrane</location>
        <topology evidence="1">Multi-pass membrane protein</topology>
    </subcellularLocation>
</comment>
<reference evidence="8" key="1">
    <citation type="submission" date="2023-10" db="EMBL/GenBank/DDBJ databases">
        <authorList>
            <person name="Chen Y."/>
            <person name="Shah S."/>
            <person name="Dougan E. K."/>
            <person name="Thang M."/>
            <person name="Chan C."/>
        </authorList>
    </citation>
    <scope>NUCLEOTIDE SEQUENCE [LARGE SCALE GENOMIC DNA]</scope>
</reference>
<dbReference type="Pfam" id="PF00520">
    <property type="entry name" value="Ion_trans"/>
    <property type="match status" value="1"/>
</dbReference>
<dbReference type="Proteomes" id="UP001189429">
    <property type="component" value="Unassembled WGS sequence"/>
</dbReference>
<dbReference type="SUPFAM" id="SSF51206">
    <property type="entry name" value="cAMP-binding domain-like"/>
    <property type="match status" value="1"/>
</dbReference>
<dbReference type="Gene3D" id="1.10.287.70">
    <property type="match status" value="1"/>
</dbReference>
<evidence type="ECO:0000256" key="5">
    <source>
        <dbReference type="SAM" id="MobiDB-lite"/>
    </source>
</evidence>
<dbReference type="Gene3D" id="2.60.120.10">
    <property type="entry name" value="Jelly Rolls"/>
    <property type="match status" value="1"/>
</dbReference>
<feature type="transmembrane region" description="Helical" evidence="6">
    <location>
        <begin position="324"/>
        <end position="346"/>
    </location>
</feature>
<feature type="transmembrane region" description="Helical" evidence="6">
    <location>
        <begin position="276"/>
        <end position="298"/>
    </location>
</feature>
<dbReference type="InterPro" id="IPR014710">
    <property type="entry name" value="RmlC-like_jellyroll"/>
</dbReference>
<evidence type="ECO:0000256" key="3">
    <source>
        <dbReference type="ARBA" id="ARBA00022989"/>
    </source>
</evidence>
<accession>A0ABN9XKZ4</accession>
<dbReference type="InterPro" id="IPR005821">
    <property type="entry name" value="Ion_trans_dom"/>
</dbReference>
<dbReference type="PANTHER" id="PTHR10217">
    <property type="entry name" value="VOLTAGE AND LIGAND GATED POTASSIUM CHANNEL"/>
    <property type="match status" value="1"/>
</dbReference>
<feature type="transmembrane region" description="Helical" evidence="6">
    <location>
        <begin position="204"/>
        <end position="226"/>
    </location>
</feature>
<keyword evidence="2 6" id="KW-0812">Transmembrane</keyword>
<name>A0ABN9XKZ4_9DINO</name>
<feature type="transmembrane region" description="Helical" evidence="6">
    <location>
        <begin position="353"/>
        <end position="376"/>
    </location>
</feature>
<keyword evidence="9" id="KW-1185">Reference proteome</keyword>
<evidence type="ECO:0000313" key="8">
    <source>
        <dbReference type="EMBL" id="CAK0898767.1"/>
    </source>
</evidence>
<feature type="compositionally biased region" description="Polar residues" evidence="5">
    <location>
        <begin position="73"/>
        <end position="83"/>
    </location>
</feature>
<evidence type="ECO:0000256" key="1">
    <source>
        <dbReference type="ARBA" id="ARBA00004141"/>
    </source>
</evidence>
<evidence type="ECO:0000256" key="4">
    <source>
        <dbReference type="ARBA" id="ARBA00023136"/>
    </source>
</evidence>
<evidence type="ECO:0000256" key="2">
    <source>
        <dbReference type="ARBA" id="ARBA00022692"/>
    </source>
</evidence>
<dbReference type="InterPro" id="IPR018490">
    <property type="entry name" value="cNMP-bd_dom_sf"/>
</dbReference>
<comment type="caution">
    <text evidence="8">The sequence shown here is derived from an EMBL/GenBank/DDBJ whole genome shotgun (WGS) entry which is preliminary data.</text>
</comment>
<dbReference type="SUPFAM" id="SSF81324">
    <property type="entry name" value="Voltage-gated potassium channels"/>
    <property type="match status" value="1"/>
</dbReference>
<gene>
    <name evidence="8" type="ORF">PCOR1329_LOCUS76478</name>
</gene>
<feature type="domain" description="Ion transport" evidence="7">
    <location>
        <begin position="204"/>
        <end position="441"/>
    </location>
</feature>
<proteinExistence type="predicted"/>
<dbReference type="PANTHER" id="PTHR10217:SF435">
    <property type="entry name" value="POTASSIUM VOLTAGE-GATED CHANNEL PROTEIN EAG"/>
    <property type="match status" value="1"/>
</dbReference>
<keyword evidence="4 6" id="KW-0472">Membrane</keyword>
<feature type="region of interest" description="Disordered" evidence="5">
    <location>
        <begin position="67"/>
        <end position="92"/>
    </location>
</feature>
<keyword evidence="3 6" id="KW-1133">Transmembrane helix</keyword>
<feature type="transmembrane region" description="Helical" evidence="6">
    <location>
        <begin position="420"/>
        <end position="444"/>
    </location>
</feature>
<evidence type="ECO:0000259" key="7">
    <source>
        <dbReference type="Pfam" id="PF00520"/>
    </source>
</evidence>
<dbReference type="InterPro" id="IPR050818">
    <property type="entry name" value="KCNH_animal-type"/>
</dbReference>
<dbReference type="EMBL" id="CAUYUJ010020504">
    <property type="protein sequence ID" value="CAK0898767.1"/>
    <property type="molecule type" value="Genomic_DNA"/>
</dbReference>
<protein>
    <recommendedName>
        <fullName evidence="7">Ion transport domain-containing protein</fullName>
    </recommendedName>
</protein>
<organism evidence="8 9">
    <name type="scientific">Prorocentrum cordatum</name>
    <dbReference type="NCBI Taxonomy" id="2364126"/>
    <lineage>
        <taxon>Eukaryota</taxon>
        <taxon>Sar</taxon>
        <taxon>Alveolata</taxon>
        <taxon>Dinophyceae</taxon>
        <taxon>Prorocentrales</taxon>
        <taxon>Prorocentraceae</taxon>
        <taxon>Prorocentrum</taxon>
    </lineage>
</organism>